<dbReference type="PROSITE" id="PS50294">
    <property type="entry name" value="WD_REPEATS_REGION"/>
    <property type="match status" value="1"/>
</dbReference>
<dbReference type="SMART" id="SM00320">
    <property type="entry name" value="WD40"/>
    <property type="match status" value="4"/>
</dbReference>
<evidence type="ECO:0000256" key="1">
    <source>
        <dbReference type="PROSITE-ProRule" id="PRU00221"/>
    </source>
</evidence>
<name>A0A371CYE9_9APHY</name>
<dbReference type="InterPro" id="IPR015943">
    <property type="entry name" value="WD40/YVTN_repeat-like_dom_sf"/>
</dbReference>
<keyword evidence="3" id="KW-1185">Reference proteome</keyword>
<dbReference type="EMBL" id="KZ857439">
    <property type="protein sequence ID" value="RDX45308.1"/>
    <property type="molecule type" value="Genomic_DNA"/>
</dbReference>
<dbReference type="InterPro" id="IPR001680">
    <property type="entry name" value="WD40_rpt"/>
</dbReference>
<sequence length="283" mass="31257">MVDGRLRSSYSLRIESYRVWFNIPLCHKEEGSRHLCTVQSPSGTSIAICEWIPTVLLCTGGPRWVCNIWRMVNSTPGPSYEMHQLFDDTCIHSWTLPSCAIFLDDEQLVVGFADGTIRWWDVASVPLATPEPRGVLTIYSEYPGLTSLSVSPRHSFLLACTQEGRSPTVAVLRRTKGDMGAEGSDFVPHVFLHGHQGQVEAACISPCERYIATASEDTTVRLWSVGDGSCIWTFVNHAEPATQVVFSPDGRILASADKDGAVCLYPLSRFVRGVPPVLLVERT</sequence>
<dbReference type="STRING" id="139420.A0A371CYE9"/>
<keyword evidence="1" id="KW-0853">WD repeat</keyword>
<evidence type="ECO:0000313" key="2">
    <source>
        <dbReference type="EMBL" id="RDX45308.1"/>
    </source>
</evidence>
<protein>
    <submittedName>
        <fullName evidence="2">WD40 repeat-like protein</fullName>
    </submittedName>
</protein>
<reference evidence="2 3" key="1">
    <citation type="journal article" date="2018" name="Biotechnol. Biofuels">
        <title>Integrative visual omics of the white-rot fungus Polyporus brumalis exposes the biotechnological potential of its oxidative enzymes for delignifying raw plant biomass.</title>
        <authorList>
            <person name="Miyauchi S."/>
            <person name="Rancon A."/>
            <person name="Drula E."/>
            <person name="Hage H."/>
            <person name="Chaduli D."/>
            <person name="Favel A."/>
            <person name="Grisel S."/>
            <person name="Henrissat B."/>
            <person name="Herpoel-Gimbert I."/>
            <person name="Ruiz-Duenas F.J."/>
            <person name="Chevret D."/>
            <person name="Hainaut M."/>
            <person name="Lin J."/>
            <person name="Wang M."/>
            <person name="Pangilinan J."/>
            <person name="Lipzen A."/>
            <person name="Lesage-Meessen L."/>
            <person name="Navarro D."/>
            <person name="Riley R."/>
            <person name="Grigoriev I.V."/>
            <person name="Zhou S."/>
            <person name="Raouche S."/>
            <person name="Rosso M.N."/>
        </authorList>
    </citation>
    <scope>NUCLEOTIDE SEQUENCE [LARGE SCALE GENOMIC DNA]</scope>
    <source>
        <strain evidence="2 3">BRFM 1820</strain>
    </source>
</reference>
<gene>
    <name evidence="2" type="ORF">OH76DRAFT_1014541</name>
</gene>
<feature type="repeat" description="WD" evidence="1">
    <location>
        <begin position="234"/>
        <end position="265"/>
    </location>
</feature>
<dbReference type="SUPFAM" id="SSF50978">
    <property type="entry name" value="WD40 repeat-like"/>
    <property type="match status" value="1"/>
</dbReference>
<dbReference type="Gene3D" id="2.130.10.10">
    <property type="entry name" value="YVTN repeat-like/Quinoprotein amine dehydrogenase"/>
    <property type="match status" value="1"/>
</dbReference>
<proteinExistence type="predicted"/>
<dbReference type="AlphaFoldDB" id="A0A371CYE9"/>
<organism evidence="2 3">
    <name type="scientific">Lentinus brumalis</name>
    <dbReference type="NCBI Taxonomy" id="2498619"/>
    <lineage>
        <taxon>Eukaryota</taxon>
        <taxon>Fungi</taxon>
        <taxon>Dikarya</taxon>
        <taxon>Basidiomycota</taxon>
        <taxon>Agaricomycotina</taxon>
        <taxon>Agaricomycetes</taxon>
        <taxon>Polyporales</taxon>
        <taxon>Polyporaceae</taxon>
        <taxon>Lentinus</taxon>
    </lineage>
</organism>
<dbReference type="OrthoDB" id="2687537at2759"/>
<dbReference type="PANTHER" id="PTHR19879:SF9">
    <property type="entry name" value="TRANSCRIPTION INITIATION FACTOR TFIID SUBUNIT 5"/>
    <property type="match status" value="1"/>
</dbReference>
<dbReference type="Pfam" id="PF00400">
    <property type="entry name" value="WD40"/>
    <property type="match status" value="3"/>
</dbReference>
<feature type="repeat" description="WD" evidence="1">
    <location>
        <begin position="192"/>
        <end position="233"/>
    </location>
</feature>
<dbReference type="Proteomes" id="UP000256964">
    <property type="component" value="Unassembled WGS sequence"/>
</dbReference>
<dbReference type="InterPro" id="IPR036322">
    <property type="entry name" value="WD40_repeat_dom_sf"/>
</dbReference>
<accession>A0A371CYE9</accession>
<dbReference type="PROSITE" id="PS50082">
    <property type="entry name" value="WD_REPEATS_2"/>
    <property type="match status" value="2"/>
</dbReference>
<evidence type="ECO:0000313" key="3">
    <source>
        <dbReference type="Proteomes" id="UP000256964"/>
    </source>
</evidence>
<dbReference type="PANTHER" id="PTHR19879">
    <property type="entry name" value="TRANSCRIPTION INITIATION FACTOR TFIID"/>
    <property type="match status" value="1"/>
</dbReference>